<dbReference type="InterPro" id="IPR000835">
    <property type="entry name" value="HTH_MarR-typ"/>
</dbReference>
<evidence type="ECO:0000313" key="7">
    <source>
        <dbReference type="Proteomes" id="UP001174208"/>
    </source>
</evidence>
<organism evidence="6 7">
    <name type="scientific">Leifsonia williamsii</name>
    <dbReference type="NCBI Taxonomy" id="3035919"/>
    <lineage>
        <taxon>Bacteria</taxon>
        <taxon>Bacillati</taxon>
        <taxon>Actinomycetota</taxon>
        <taxon>Actinomycetes</taxon>
        <taxon>Micrococcales</taxon>
        <taxon>Microbacteriaceae</taxon>
        <taxon>Leifsonia</taxon>
    </lineage>
</organism>
<dbReference type="InterPro" id="IPR023187">
    <property type="entry name" value="Tscrpt_reg_MarR-type_CS"/>
</dbReference>
<dbReference type="InterPro" id="IPR036390">
    <property type="entry name" value="WH_DNA-bd_sf"/>
</dbReference>
<evidence type="ECO:0000256" key="4">
    <source>
        <dbReference type="SAM" id="MobiDB-lite"/>
    </source>
</evidence>
<dbReference type="RefSeq" id="WP_301210350.1">
    <property type="nucleotide sequence ID" value="NZ_JAROCF010000001.1"/>
</dbReference>
<keyword evidence="1" id="KW-0805">Transcription regulation</keyword>
<feature type="domain" description="HTH marR-type" evidence="5">
    <location>
        <begin position="35"/>
        <end position="165"/>
    </location>
</feature>
<dbReference type="PROSITE" id="PS01117">
    <property type="entry name" value="HTH_MARR_1"/>
    <property type="match status" value="1"/>
</dbReference>
<dbReference type="EMBL" id="JAROCF010000001">
    <property type="protein sequence ID" value="MDN4613925.1"/>
    <property type="molecule type" value="Genomic_DNA"/>
</dbReference>
<comment type="caution">
    <text evidence="6">The sequence shown here is derived from an EMBL/GenBank/DDBJ whole genome shotgun (WGS) entry which is preliminary data.</text>
</comment>
<dbReference type="PANTHER" id="PTHR33164">
    <property type="entry name" value="TRANSCRIPTIONAL REGULATOR, MARR FAMILY"/>
    <property type="match status" value="1"/>
</dbReference>
<reference evidence="6" key="1">
    <citation type="submission" date="2023-06" db="EMBL/GenBank/DDBJ databases">
        <title>MT1 and MT2 Draft Genomes of Novel Species.</title>
        <authorList>
            <person name="Venkateswaran K."/>
        </authorList>
    </citation>
    <scope>NUCLEOTIDE SEQUENCE</scope>
    <source>
        <strain evidence="6">F6_8S_P_1B</strain>
    </source>
</reference>
<sequence length="168" mass="18624">MDNIERAAADDVAARPGSVAEAERNATDAAIAAVEEQFALLFNQVSTQMRDRAAKVHPDLQPLGYKLLTTMVRTGPIHAGGLAELLGTDKSVISRQTRVLEDLGFIERRTDPTDRRASFLEATPAAIEAVNEVRAADQAKLYRSLRQWDDHDLHRLAELLERLNDLQP</sequence>
<evidence type="ECO:0000256" key="3">
    <source>
        <dbReference type="ARBA" id="ARBA00023163"/>
    </source>
</evidence>
<protein>
    <submittedName>
        <fullName evidence="6">MarR family transcriptional regulator</fullName>
    </submittedName>
</protein>
<name>A0ABT8K8Z7_9MICO</name>
<accession>A0ABT8K8Z7</accession>
<keyword evidence="7" id="KW-1185">Reference proteome</keyword>
<keyword evidence="3" id="KW-0804">Transcription</keyword>
<gene>
    <name evidence="6" type="ORF">P5G50_05605</name>
</gene>
<dbReference type="Gene3D" id="1.10.10.10">
    <property type="entry name" value="Winged helix-like DNA-binding domain superfamily/Winged helix DNA-binding domain"/>
    <property type="match status" value="1"/>
</dbReference>
<dbReference type="PANTHER" id="PTHR33164:SF57">
    <property type="entry name" value="MARR-FAMILY TRANSCRIPTIONAL REGULATOR"/>
    <property type="match status" value="1"/>
</dbReference>
<dbReference type="SMART" id="SM00347">
    <property type="entry name" value="HTH_MARR"/>
    <property type="match status" value="1"/>
</dbReference>
<evidence type="ECO:0000256" key="2">
    <source>
        <dbReference type="ARBA" id="ARBA00023125"/>
    </source>
</evidence>
<dbReference type="Pfam" id="PF01047">
    <property type="entry name" value="MarR"/>
    <property type="match status" value="1"/>
</dbReference>
<keyword evidence="2" id="KW-0238">DNA-binding</keyword>
<evidence type="ECO:0000256" key="1">
    <source>
        <dbReference type="ARBA" id="ARBA00023015"/>
    </source>
</evidence>
<dbReference type="Proteomes" id="UP001174208">
    <property type="component" value="Unassembled WGS sequence"/>
</dbReference>
<dbReference type="SUPFAM" id="SSF46785">
    <property type="entry name" value="Winged helix' DNA-binding domain"/>
    <property type="match status" value="1"/>
</dbReference>
<feature type="region of interest" description="Disordered" evidence="4">
    <location>
        <begin position="1"/>
        <end position="20"/>
    </location>
</feature>
<feature type="compositionally biased region" description="Basic and acidic residues" evidence="4">
    <location>
        <begin position="1"/>
        <end position="13"/>
    </location>
</feature>
<evidence type="ECO:0000259" key="5">
    <source>
        <dbReference type="PROSITE" id="PS50995"/>
    </source>
</evidence>
<proteinExistence type="predicted"/>
<dbReference type="PROSITE" id="PS50995">
    <property type="entry name" value="HTH_MARR_2"/>
    <property type="match status" value="1"/>
</dbReference>
<dbReference type="InterPro" id="IPR036388">
    <property type="entry name" value="WH-like_DNA-bd_sf"/>
</dbReference>
<dbReference type="InterPro" id="IPR039422">
    <property type="entry name" value="MarR/SlyA-like"/>
</dbReference>
<evidence type="ECO:0000313" key="6">
    <source>
        <dbReference type="EMBL" id="MDN4613925.1"/>
    </source>
</evidence>